<name>A0A7K1U283_9BACT</name>
<dbReference type="PROSITE" id="PS50093">
    <property type="entry name" value="PKD"/>
    <property type="match status" value="1"/>
</dbReference>
<dbReference type="InterPro" id="IPR013783">
    <property type="entry name" value="Ig-like_fold"/>
</dbReference>
<dbReference type="InterPro" id="IPR000601">
    <property type="entry name" value="PKD_dom"/>
</dbReference>
<dbReference type="AlphaFoldDB" id="A0A7K1U283"/>
<gene>
    <name evidence="2" type="ORF">GO493_09375</name>
</gene>
<dbReference type="Pfam" id="PF18911">
    <property type="entry name" value="PKD_4"/>
    <property type="match status" value="1"/>
</dbReference>
<dbReference type="InterPro" id="IPR035986">
    <property type="entry name" value="PKD_dom_sf"/>
</dbReference>
<dbReference type="Proteomes" id="UP000461730">
    <property type="component" value="Unassembled WGS sequence"/>
</dbReference>
<dbReference type="SUPFAM" id="SSF49344">
    <property type="entry name" value="CBD9-like"/>
    <property type="match status" value="1"/>
</dbReference>
<evidence type="ECO:0000313" key="3">
    <source>
        <dbReference type="Proteomes" id="UP000461730"/>
    </source>
</evidence>
<evidence type="ECO:0000259" key="1">
    <source>
        <dbReference type="PROSITE" id="PS50093"/>
    </source>
</evidence>
<dbReference type="Gene3D" id="2.60.40.10">
    <property type="entry name" value="Immunoglobulins"/>
    <property type="match status" value="1"/>
</dbReference>
<dbReference type="PROSITE" id="PS51257">
    <property type="entry name" value="PROKAR_LIPOPROTEIN"/>
    <property type="match status" value="1"/>
</dbReference>
<sequence length="289" mass="31568">MIMTMRSLLYISAFILLSVITGGCKKDNVSPDADLFYEVSINGNDVTFTNQTTGAVSYKWDFGDGTSSTEESPVHTYPGKGKYVPTLYATTAEGKVTEGSTVLYIAKTSPVKLDDNTLSDWDGVTDYVITSGAGETYFKSAKFDYDATYVYVLLEVRSSKSNGDIYDFYMDTDNNATTGLLTGTFPDGGYDVLLEGAVLDNWFDAFNHSGAQNAFSFTPTNVTEFYNVGTVVEEGGTLKFEMRLTRSKLKNMAATQAFRIGIQATKGDWSATLGNMPDGNKPSILINFE</sequence>
<dbReference type="EMBL" id="WRXN01000003">
    <property type="protein sequence ID" value="MVT08467.1"/>
    <property type="molecule type" value="Genomic_DNA"/>
</dbReference>
<accession>A0A7K1U283</accession>
<evidence type="ECO:0000313" key="2">
    <source>
        <dbReference type="EMBL" id="MVT08467.1"/>
    </source>
</evidence>
<feature type="domain" description="PKD" evidence="1">
    <location>
        <begin position="50"/>
        <end position="102"/>
    </location>
</feature>
<organism evidence="2 3">
    <name type="scientific">Chitinophaga tropicalis</name>
    <dbReference type="NCBI Taxonomy" id="2683588"/>
    <lineage>
        <taxon>Bacteria</taxon>
        <taxon>Pseudomonadati</taxon>
        <taxon>Bacteroidota</taxon>
        <taxon>Chitinophagia</taxon>
        <taxon>Chitinophagales</taxon>
        <taxon>Chitinophagaceae</taxon>
        <taxon>Chitinophaga</taxon>
    </lineage>
</organism>
<dbReference type="InterPro" id="IPR022409">
    <property type="entry name" value="PKD/Chitinase_dom"/>
</dbReference>
<protein>
    <submittedName>
        <fullName evidence="2">PKD domain-containing protein</fullName>
    </submittedName>
</protein>
<dbReference type="SMART" id="SM00089">
    <property type="entry name" value="PKD"/>
    <property type="match status" value="1"/>
</dbReference>
<dbReference type="SUPFAM" id="SSF49299">
    <property type="entry name" value="PKD domain"/>
    <property type="match status" value="1"/>
</dbReference>
<keyword evidence="3" id="KW-1185">Reference proteome</keyword>
<dbReference type="CDD" id="cd00146">
    <property type="entry name" value="PKD"/>
    <property type="match status" value="1"/>
</dbReference>
<proteinExistence type="predicted"/>
<comment type="caution">
    <text evidence="2">The sequence shown here is derived from an EMBL/GenBank/DDBJ whole genome shotgun (WGS) entry which is preliminary data.</text>
</comment>
<reference evidence="2 3" key="1">
    <citation type="submission" date="2019-12" db="EMBL/GenBank/DDBJ databases">
        <title>Chitinophaga sp. strain ysch24 (GDMCC 1.1355), whole genome shotgun sequence.</title>
        <authorList>
            <person name="Zhang X."/>
        </authorList>
    </citation>
    <scope>NUCLEOTIDE SEQUENCE [LARGE SCALE GENOMIC DNA]</scope>
    <source>
        <strain evidence="3">ysch24</strain>
    </source>
</reference>